<dbReference type="GO" id="GO:0009738">
    <property type="term" value="P:abscisic acid-activated signaling pathway"/>
    <property type="evidence" value="ECO:0007669"/>
    <property type="project" value="UniProtKB-KW"/>
</dbReference>
<dbReference type="InterPro" id="IPR008271">
    <property type="entry name" value="Ser/Thr_kinase_AS"/>
</dbReference>
<dbReference type="CDD" id="cd06606">
    <property type="entry name" value="STKc_MAPKKK"/>
    <property type="match status" value="1"/>
</dbReference>
<dbReference type="GO" id="GO:0019901">
    <property type="term" value="F:protein kinase binding"/>
    <property type="evidence" value="ECO:0007669"/>
    <property type="project" value="UniProtKB-ARBA"/>
</dbReference>
<dbReference type="GO" id="GO:0005524">
    <property type="term" value="F:ATP binding"/>
    <property type="evidence" value="ECO:0007669"/>
    <property type="project" value="UniProtKB-UniRule"/>
</dbReference>
<dbReference type="GO" id="GO:0005634">
    <property type="term" value="C:nucleus"/>
    <property type="evidence" value="ECO:0007669"/>
    <property type="project" value="UniProtKB-SubCell"/>
</dbReference>
<keyword evidence="4" id="KW-0597">Phosphoprotein</keyword>
<organism evidence="16 17">
    <name type="scientific">Psophocarpus tetragonolobus</name>
    <name type="common">Winged bean</name>
    <name type="synonym">Dolichos tetragonolobus</name>
    <dbReference type="NCBI Taxonomy" id="3891"/>
    <lineage>
        <taxon>Eukaryota</taxon>
        <taxon>Viridiplantae</taxon>
        <taxon>Streptophyta</taxon>
        <taxon>Embryophyta</taxon>
        <taxon>Tracheophyta</taxon>
        <taxon>Spermatophyta</taxon>
        <taxon>Magnoliopsida</taxon>
        <taxon>eudicotyledons</taxon>
        <taxon>Gunneridae</taxon>
        <taxon>Pentapetalae</taxon>
        <taxon>rosids</taxon>
        <taxon>fabids</taxon>
        <taxon>Fabales</taxon>
        <taxon>Fabaceae</taxon>
        <taxon>Papilionoideae</taxon>
        <taxon>50 kb inversion clade</taxon>
        <taxon>NPAAA clade</taxon>
        <taxon>indigoferoid/millettioid clade</taxon>
        <taxon>Phaseoleae</taxon>
        <taxon>Psophocarpus</taxon>
    </lineage>
</organism>
<keyword evidence="5" id="KW-0808">Transferase</keyword>
<evidence type="ECO:0000256" key="9">
    <source>
        <dbReference type="ARBA" id="ARBA00022840"/>
    </source>
</evidence>
<dbReference type="GO" id="GO:0004709">
    <property type="term" value="F:MAP kinase kinase kinase activity"/>
    <property type="evidence" value="ECO:0007669"/>
    <property type="project" value="UniProtKB-EC"/>
</dbReference>
<dbReference type="PROSITE" id="PS50011">
    <property type="entry name" value="PROTEIN_KINASE_DOM"/>
    <property type="match status" value="1"/>
</dbReference>
<dbReference type="FunFam" id="1.10.510.10:FF:000852">
    <property type="entry name" value="Mitogen-activated protein kinase kinase kinase 17"/>
    <property type="match status" value="1"/>
</dbReference>
<evidence type="ECO:0000259" key="15">
    <source>
        <dbReference type="PROSITE" id="PS50011"/>
    </source>
</evidence>
<comment type="catalytic activity">
    <reaction evidence="11">
        <text>L-threonyl-[protein] + ATP = O-phospho-L-threonyl-[protein] + ADP + H(+)</text>
        <dbReference type="Rhea" id="RHEA:46608"/>
        <dbReference type="Rhea" id="RHEA-COMP:11060"/>
        <dbReference type="Rhea" id="RHEA-COMP:11605"/>
        <dbReference type="ChEBI" id="CHEBI:15378"/>
        <dbReference type="ChEBI" id="CHEBI:30013"/>
        <dbReference type="ChEBI" id="CHEBI:30616"/>
        <dbReference type="ChEBI" id="CHEBI:61977"/>
        <dbReference type="ChEBI" id="CHEBI:456216"/>
        <dbReference type="EC" id="2.7.11.25"/>
    </reaction>
</comment>
<evidence type="ECO:0000256" key="13">
    <source>
        <dbReference type="PROSITE-ProRule" id="PRU10141"/>
    </source>
</evidence>
<dbReference type="AlphaFoldDB" id="A0AAN9SPY1"/>
<dbReference type="SUPFAM" id="SSF56112">
    <property type="entry name" value="Protein kinase-like (PK-like)"/>
    <property type="match status" value="1"/>
</dbReference>
<evidence type="ECO:0000313" key="17">
    <source>
        <dbReference type="Proteomes" id="UP001386955"/>
    </source>
</evidence>
<keyword evidence="17" id="KW-1185">Reference proteome</keyword>
<evidence type="ECO:0000313" key="16">
    <source>
        <dbReference type="EMBL" id="KAK7402042.1"/>
    </source>
</evidence>
<sequence length="387" mass="43070">MEWARGSIIGRGSSATVYTATSSNSSTLMAVKSAELIVSKSEQLQREQRMISSLFSPHIVTYKGWSITEESKTLWFNLFLEYMPFGTLSQEIRRHGGRLSEPVIVHYTRQVLQGLQYLHNKGVVHCDIKGSNILIGEDGPKIGDFGCAKFVNESPAAIGGTPMFMAPEVARGEEQGYPADVWALGCTVVEMASGLAPWPNVEDPVTVLYHVAYSNDVPQIPCSLSEEAKNFLGKCFRRNPKERWSCSQLLKHPFLGQLSSNGKPVQEYNSTSPTSILEQSFWNSVEEAEADSGNVAQIKSFEDSPKGRIRRLALCSGDPIWELQDENWITTRSSQVGASTDLDFNSRVSGYFSDDYHKCKNVSDLVDSFNFERGNSQTLLPLRLNFL</sequence>
<dbReference type="InterPro" id="IPR000719">
    <property type="entry name" value="Prot_kinase_dom"/>
</dbReference>
<comment type="similarity">
    <text evidence="14">Belongs to the protein kinase superfamily.</text>
</comment>
<comment type="catalytic activity">
    <reaction evidence="12">
        <text>L-seryl-[protein] + ATP = O-phospho-L-seryl-[protein] + ADP + H(+)</text>
        <dbReference type="Rhea" id="RHEA:17989"/>
        <dbReference type="Rhea" id="RHEA-COMP:9863"/>
        <dbReference type="Rhea" id="RHEA-COMP:11604"/>
        <dbReference type="ChEBI" id="CHEBI:15378"/>
        <dbReference type="ChEBI" id="CHEBI:29999"/>
        <dbReference type="ChEBI" id="CHEBI:30616"/>
        <dbReference type="ChEBI" id="CHEBI:83421"/>
        <dbReference type="ChEBI" id="CHEBI:456216"/>
        <dbReference type="EC" id="2.7.11.25"/>
    </reaction>
</comment>
<proteinExistence type="inferred from homology"/>
<dbReference type="InterPro" id="IPR052751">
    <property type="entry name" value="Plant_MAPKKK"/>
</dbReference>
<accession>A0AAN9SPY1</accession>
<dbReference type="Gene3D" id="1.10.510.10">
    <property type="entry name" value="Transferase(Phosphotransferase) domain 1"/>
    <property type="match status" value="1"/>
</dbReference>
<evidence type="ECO:0000256" key="11">
    <source>
        <dbReference type="ARBA" id="ARBA00047559"/>
    </source>
</evidence>
<evidence type="ECO:0000256" key="2">
    <source>
        <dbReference type="ARBA" id="ARBA00012406"/>
    </source>
</evidence>
<protein>
    <recommendedName>
        <fullName evidence="2">mitogen-activated protein kinase kinase kinase</fullName>
        <ecNumber evidence="2">2.7.11.25</ecNumber>
    </recommendedName>
</protein>
<keyword evidence="10" id="KW-0539">Nucleus</keyword>
<feature type="binding site" evidence="13">
    <location>
        <position position="32"/>
    </location>
    <ligand>
        <name>ATP</name>
        <dbReference type="ChEBI" id="CHEBI:30616"/>
    </ligand>
</feature>
<keyword evidence="7 13" id="KW-0547">Nucleotide-binding</keyword>
<evidence type="ECO:0000256" key="6">
    <source>
        <dbReference type="ARBA" id="ARBA00022682"/>
    </source>
</evidence>
<dbReference type="PANTHER" id="PTHR48011">
    <property type="entry name" value="CCR4-NOT TRANSCRIPTIONAL COMPLEX SUBUNIT CAF120-RELATED"/>
    <property type="match status" value="1"/>
</dbReference>
<dbReference type="SMART" id="SM00220">
    <property type="entry name" value="S_TKc"/>
    <property type="match status" value="1"/>
</dbReference>
<evidence type="ECO:0000256" key="5">
    <source>
        <dbReference type="ARBA" id="ARBA00022679"/>
    </source>
</evidence>
<evidence type="ECO:0000256" key="7">
    <source>
        <dbReference type="ARBA" id="ARBA00022741"/>
    </source>
</evidence>
<dbReference type="Pfam" id="PF00069">
    <property type="entry name" value="Pkinase"/>
    <property type="match status" value="1"/>
</dbReference>
<evidence type="ECO:0000256" key="1">
    <source>
        <dbReference type="ARBA" id="ARBA00004123"/>
    </source>
</evidence>
<dbReference type="InterPro" id="IPR017441">
    <property type="entry name" value="Protein_kinase_ATP_BS"/>
</dbReference>
<name>A0AAN9SPY1_PSOTE</name>
<comment type="caution">
    <text evidence="16">The sequence shown here is derived from an EMBL/GenBank/DDBJ whole genome shotgun (WGS) entry which is preliminary data.</text>
</comment>
<dbReference type="Proteomes" id="UP001386955">
    <property type="component" value="Unassembled WGS sequence"/>
</dbReference>
<dbReference type="GO" id="GO:0006970">
    <property type="term" value="P:response to osmotic stress"/>
    <property type="evidence" value="ECO:0007669"/>
    <property type="project" value="UniProtKB-ARBA"/>
</dbReference>
<feature type="domain" description="Protein kinase" evidence="15">
    <location>
        <begin position="3"/>
        <end position="255"/>
    </location>
</feature>
<keyword evidence="3 14" id="KW-0723">Serine/threonine-protein kinase</keyword>
<dbReference type="EC" id="2.7.11.25" evidence="2"/>
<comment type="subcellular location">
    <subcellularLocation>
        <location evidence="1">Nucleus</location>
    </subcellularLocation>
</comment>
<gene>
    <name evidence="16" type="ORF">VNO78_13998</name>
</gene>
<dbReference type="InterPro" id="IPR011009">
    <property type="entry name" value="Kinase-like_dom_sf"/>
</dbReference>
<evidence type="ECO:0000256" key="3">
    <source>
        <dbReference type="ARBA" id="ARBA00022527"/>
    </source>
</evidence>
<keyword evidence="9 13" id="KW-0067">ATP-binding</keyword>
<dbReference type="PROSITE" id="PS00108">
    <property type="entry name" value="PROTEIN_KINASE_ST"/>
    <property type="match status" value="1"/>
</dbReference>
<dbReference type="EMBL" id="JAYMYS010000003">
    <property type="protein sequence ID" value="KAK7402042.1"/>
    <property type="molecule type" value="Genomic_DNA"/>
</dbReference>
<keyword evidence="8" id="KW-0418">Kinase</keyword>
<dbReference type="PANTHER" id="PTHR48011:SF8">
    <property type="entry name" value="MAP KINASE KINASE KINASE"/>
    <property type="match status" value="1"/>
</dbReference>
<evidence type="ECO:0000256" key="10">
    <source>
        <dbReference type="ARBA" id="ARBA00023242"/>
    </source>
</evidence>
<evidence type="ECO:0000256" key="14">
    <source>
        <dbReference type="RuleBase" id="RU000304"/>
    </source>
</evidence>
<evidence type="ECO:0000256" key="8">
    <source>
        <dbReference type="ARBA" id="ARBA00022777"/>
    </source>
</evidence>
<keyword evidence="6" id="KW-0938">Abscisic acid signaling pathway</keyword>
<reference evidence="16 17" key="1">
    <citation type="submission" date="2024-01" db="EMBL/GenBank/DDBJ databases">
        <title>The genomes of 5 underutilized Papilionoideae crops provide insights into root nodulation and disease resistanc.</title>
        <authorList>
            <person name="Jiang F."/>
        </authorList>
    </citation>
    <scope>NUCLEOTIDE SEQUENCE [LARGE SCALE GENOMIC DNA]</scope>
    <source>
        <strain evidence="16">DUOXIRENSHENG_FW03</strain>
        <tissue evidence="16">Leaves</tissue>
    </source>
</reference>
<evidence type="ECO:0000256" key="12">
    <source>
        <dbReference type="ARBA" id="ARBA00048329"/>
    </source>
</evidence>
<evidence type="ECO:0000256" key="4">
    <source>
        <dbReference type="ARBA" id="ARBA00022553"/>
    </source>
</evidence>
<dbReference type="PROSITE" id="PS00107">
    <property type="entry name" value="PROTEIN_KINASE_ATP"/>
    <property type="match status" value="1"/>
</dbReference>